<dbReference type="InterPro" id="IPR001387">
    <property type="entry name" value="Cro/C1-type_HTH"/>
</dbReference>
<dbReference type="PROSITE" id="PS50943">
    <property type="entry name" value="HTH_CROC1"/>
    <property type="match status" value="1"/>
</dbReference>
<dbReference type="CDD" id="cd00093">
    <property type="entry name" value="HTH_XRE"/>
    <property type="match status" value="1"/>
</dbReference>
<sequence length="67" mass="8055">MSVKNKLKEIRMREYLMNQGEFSKMLEIPLTTYSQWERGKSNPTLETAFVIANKLNKKIEDIWLYEQ</sequence>
<dbReference type="PANTHER" id="PTHR46558">
    <property type="entry name" value="TRACRIPTIONAL REGULATORY PROTEIN-RELATED-RELATED"/>
    <property type="match status" value="1"/>
</dbReference>
<keyword evidence="1" id="KW-0238">DNA-binding</keyword>
<dbReference type="Pfam" id="PF01381">
    <property type="entry name" value="HTH_3"/>
    <property type="match status" value="1"/>
</dbReference>
<dbReference type="AlphaFoldDB" id="C4IFH0"/>
<evidence type="ECO:0000259" key="2">
    <source>
        <dbReference type="PROSITE" id="PS50943"/>
    </source>
</evidence>
<comment type="caution">
    <text evidence="3">The sequence shown here is derived from an EMBL/GenBank/DDBJ whole genome shotgun (WGS) entry which is preliminary data.</text>
</comment>
<organism evidence="3 4">
    <name type="scientific">Clostridium butyricum E4 str. BoNT E BL5262</name>
    <dbReference type="NCBI Taxonomy" id="632245"/>
    <lineage>
        <taxon>Bacteria</taxon>
        <taxon>Bacillati</taxon>
        <taxon>Bacillota</taxon>
        <taxon>Clostridia</taxon>
        <taxon>Eubacteriales</taxon>
        <taxon>Clostridiaceae</taxon>
        <taxon>Clostridium</taxon>
    </lineage>
</organism>
<proteinExistence type="predicted"/>
<dbReference type="SMART" id="SM00530">
    <property type="entry name" value="HTH_XRE"/>
    <property type="match status" value="1"/>
</dbReference>
<accession>C4IFH0</accession>
<gene>
    <name evidence="3" type="ORF">CLP_1674</name>
</gene>
<keyword evidence="4" id="KW-1185">Reference proteome</keyword>
<dbReference type="SUPFAM" id="SSF47413">
    <property type="entry name" value="lambda repressor-like DNA-binding domains"/>
    <property type="match status" value="1"/>
</dbReference>
<reference evidence="3 4" key="1">
    <citation type="submission" date="2009-08" db="EMBL/GenBank/DDBJ databases">
        <authorList>
            <person name="Shrivastava S."/>
            <person name="Brinkac L.B."/>
            <person name="Brown J.L."/>
            <person name="Bruce D.B."/>
            <person name="Detter C."/>
            <person name="Green L.D."/>
            <person name="Munk C.A."/>
            <person name="Rogers Y.C."/>
            <person name="Tapia R."/>
            <person name="Sims D.R."/>
            <person name="Smith L.A."/>
            <person name="Smith T.J."/>
            <person name="Sutton G."/>
            <person name="Brettin T."/>
        </authorList>
    </citation>
    <scope>NUCLEOTIDE SEQUENCE [LARGE SCALE GENOMIC DNA]</scope>
    <source>
        <strain evidence="4">E4 str. BoNT E BL5262</strain>
    </source>
</reference>
<evidence type="ECO:0000313" key="4">
    <source>
        <dbReference type="Proteomes" id="UP000003081"/>
    </source>
</evidence>
<dbReference type="EMBL" id="ACOM01000005">
    <property type="protein sequence ID" value="EEP53279.1"/>
    <property type="molecule type" value="Genomic_DNA"/>
</dbReference>
<dbReference type="GO" id="GO:0003677">
    <property type="term" value="F:DNA binding"/>
    <property type="evidence" value="ECO:0007669"/>
    <property type="project" value="UniProtKB-KW"/>
</dbReference>
<protein>
    <submittedName>
        <fullName evidence="3">Conserved domain protein</fullName>
    </submittedName>
</protein>
<dbReference type="RefSeq" id="WP_003411179.1">
    <property type="nucleotide sequence ID" value="NZ_ACOM01000005.1"/>
</dbReference>
<evidence type="ECO:0000313" key="3">
    <source>
        <dbReference type="EMBL" id="EEP53279.1"/>
    </source>
</evidence>
<dbReference type="Proteomes" id="UP000003081">
    <property type="component" value="Unassembled WGS sequence"/>
</dbReference>
<dbReference type="eggNOG" id="COG1476">
    <property type="taxonomic scope" value="Bacteria"/>
</dbReference>
<dbReference type="Gene3D" id="1.10.260.40">
    <property type="entry name" value="lambda repressor-like DNA-binding domains"/>
    <property type="match status" value="1"/>
</dbReference>
<evidence type="ECO:0000256" key="1">
    <source>
        <dbReference type="ARBA" id="ARBA00023125"/>
    </source>
</evidence>
<dbReference type="PANTHER" id="PTHR46558:SF4">
    <property type="entry name" value="DNA-BIDING PHAGE PROTEIN"/>
    <property type="match status" value="1"/>
</dbReference>
<feature type="domain" description="HTH cro/C1-type" evidence="2">
    <location>
        <begin position="7"/>
        <end position="62"/>
    </location>
</feature>
<dbReference type="InterPro" id="IPR010982">
    <property type="entry name" value="Lambda_DNA-bd_dom_sf"/>
</dbReference>
<dbReference type="HOGENOM" id="CLU_066192_44_6_9"/>
<name>C4IFH0_CLOBU</name>